<evidence type="ECO:0000256" key="3">
    <source>
        <dbReference type="ARBA" id="ARBA00022801"/>
    </source>
</evidence>
<protein>
    <recommendedName>
        <fullName evidence="2">beta-fructofuranosidase</fullName>
        <ecNumber evidence="2">3.2.1.26</ecNumber>
    </recommendedName>
</protein>
<gene>
    <name evidence="6" type="ORF">METZ01_LOCUS189867</name>
</gene>
<dbReference type="EC" id="3.2.1.26" evidence="2"/>
<feature type="non-terminal residue" evidence="6">
    <location>
        <position position="1"/>
    </location>
</feature>
<dbReference type="GO" id="GO:0004564">
    <property type="term" value="F:beta-fructofuranosidase activity"/>
    <property type="evidence" value="ECO:0007669"/>
    <property type="project" value="UniProtKB-EC"/>
</dbReference>
<dbReference type="SUPFAM" id="SSF75005">
    <property type="entry name" value="Arabinanase/levansucrase/invertase"/>
    <property type="match status" value="1"/>
</dbReference>
<dbReference type="SMART" id="SM00640">
    <property type="entry name" value="Glyco_32"/>
    <property type="match status" value="1"/>
</dbReference>
<dbReference type="InterPro" id="IPR023296">
    <property type="entry name" value="Glyco_hydro_beta-prop_sf"/>
</dbReference>
<keyword evidence="4" id="KW-0326">Glycosidase</keyword>
<dbReference type="InterPro" id="IPR013148">
    <property type="entry name" value="Glyco_hydro_32_N"/>
</dbReference>
<evidence type="ECO:0000259" key="5">
    <source>
        <dbReference type="Pfam" id="PF00251"/>
    </source>
</evidence>
<dbReference type="Pfam" id="PF00251">
    <property type="entry name" value="Glyco_hydro_32N"/>
    <property type="match status" value="1"/>
</dbReference>
<dbReference type="PANTHER" id="PTHR43101:SF1">
    <property type="entry name" value="BETA-FRUCTOSIDASE"/>
    <property type="match status" value="1"/>
</dbReference>
<dbReference type="PANTHER" id="PTHR43101">
    <property type="entry name" value="BETA-FRUCTOSIDASE"/>
    <property type="match status" value="1"/>
</dbReference>
<feature type="non-terminal residue" evidence="6">
    <location>
        <position position="261"/>
    </location>
</feature>
<feature type="domain" description="Glycosyl hydrolase family 32 N-terminal" evidence="5">
    <location>
        <begin position="53"/>
        <end position="242"/>
    </location>
</feature>
<evidence type="ECO:0000256" key="1">
    <source>
        <dbReference type="ARBA" id="ARBA00009902"/>
    </source>
</evidence>
<dbReference type="CDD" id="cd08996">
    <property type="entry name" value="GH32_FFase"/>
    <property type="match status" value="1"/>
</dbReference>
<keyword evidence="3" id="KW-0378">Hydrolase</keyword>
<dbReference type="AlphaFoldDB" id="A0A382DHB0"/>
<sequence length="261" mass="30409">MDVNTDNISLVPKFQFSTTLEQQERELITNPLLQRMKQVRKSLENDPYRPIYHYVNPEGRLNDPNGLCFWQGNWHLFYQAYPPEDPRQHWGHAVSADLIHWRDLPYAIYPNPEKCCFSGATLVEENRVIAMYYGTEVGEMVAVSSDPLLLNWEKVTGQSVIPIGSSDGSSLPYRVHDPCIWHQGGSYYSLSNGRDPWRPLDYLFRSEDLEHWEYLHPFVENDRFTLDGDDGACPYFWPIGDRYILLFFSHMSGGQYLLGDY</sequence>
<dbReference type="InterPro" id="IPR001362">
    <property type="entry name" value="Glyco_hydro_32"/>
</dbReference>
<organism evidence="6">
    <name type="scientific">marine metagenome</name>
    <dbReference type="NCBI Taxonomy" id="408172"/>
    <lineage>
        <taxon>unclassified sequences</taxon>
        <taxon>metagenomes</taxon>
        <taxon>ecological metagenomes</taxon>
    </lineage>
</organism>
<dbReference type="GO" id="GO:0005975">
    <property type="term" value="P:carbohydrate metabolic process"/>
    <property type="evidence" value="ECO:0007669"/>
    <property type="project" value="InterPro"/>
</dbReference>
<name>A0A382DHB0_9ZZZZ</name>
<accession>A0A382DHB0</accession>
<proteinExistence type="inferred from homology"/>
<evidence type="ECO:0000256" key="2">
    <source>
        <dbReference type="ARBA" id="ARBA00012758"/>
    </source>
</evidence>
<comment type="similarity">
    <text evidence="1">Belongs to the glycosyl hydrolase 32 family.</text>
</comment>
<evidence type="ECO:0000313" key="6">
    <source>
        <dbReference type="EMBL" id="SVB37013.1"/>
    </source>
</evidence>
<dbReference type="InterPro" id="IPR051214">
    <property type="entry name" value="GH32_Enzymes"/>
</dbReference>
<reference evidence="6" key="1">
    <citation type="submission" date="2018-05" db="EMBL/GenBank/DDBJ databases">
        <authorList>
            <person name="Lanie J.A."/>
            <person name="Ng W.-L."/>
            <person name="Kazmierczak K.M."/>
            <person name="Andrzejewski T.M."/>
            <person name="Davidsen T.M."/>
            <person name="Wayne K.J."/>
            <person name="Tettelin H."/>
            <person name="Glass J.I."/>
            <person name="Rusch D."/>
            <person name="Podicherti R."/>
            <person name="Tsui H.-C.T."/>
            <person name="Winkler M.E."/>
        </authorList>
    </citation>
    <scope>NUCLEOTIDE SEQUENCE</scope>
</reference>
<evidence type="ECO:0000256" key="4">
    <source>
        <dbReference type="ARBA" id="ARBA00023295"/>
    </source>
</evidence>
<dbReference type="EMBL" id="UINC01039074">
    <property type="protein sequence ID" value="SVB37013.1"/>
    <property type="molecule type" value="Genomic_DNA"/>
</dbReference>
<dbReference type="Gene3D" id="2.115.10.20">
    <property type="entry name" value="Glycosyl hydrolase domain, family 43"/>
    <property type="match status" value="1"/>
</dbReference>